<evidence type="ECO:0000313" key="5">
    <source>
        <dbReference type="Proteomes" id="UP000703822"/>
    </source>
</evidence>
<name>A0A3S5E133_STRVE</name>
<organism evidence="3 5">
    <name type="scientific">Streptococcus vestibularis</name>
    <dbReference type="NCBI Taxonomy" id="1343"/>
    <lineage>
        <taxon>Bacteria</taxon>
        <taxon>Bacillati</taxon>
        <taxon>Bacillota</taxon>
        <taxon>Bacilli</taxon>
        <taxon>Lactobacillales</taxon>
        <taxon>Streptococcaceae</taxon>
        <taxon>Streptococcus</taxon>
    </lineage>
</organism>
<accession>A0A3S5E133</accession>
<feature type="region of interest" description="Disordered" evidence="1">
    <location>
        <begin position="129"/>
        <end position="162"/>
    </location>
</feature>
<keyword evidence="2" id="KW-0812">Transmembrane</keyword>
<evidence type="ECO:0000256" key="2">
    <source>
        <dbReference type="SAM" id="Phobius"/>
    </source>
</evidence>
<dbReference type="Pfam" id="PF14373">
    <property type="entry name" value="Imm_superinfect"/>
    <property type="match status" value="1"/>
</dbReference>
<protein>
    <submittedName>
        <fullName evidence="3">Superinfection immunity protein</fullName>
    </submittedName>
</protein>
<dbReference type="AlphaFoldDB" id="A0A3S5E133"/>
<feature type="transmembrane region" description="Helical" evidence="2">
    <location>
        <begin position="231"/>
        <end position="255"/>
    </location>
</feature>
<evidence type="ECO:0000313" key="3">
    <source>
        <dbReference type="EMBL" id="MBS6097559.1"/>
    </source>
</evidence>
<dbReference type="Proteomes" id="UP001172310">
    <property type="component" value="Unassembled WGS sequence"/>
</dbReference>
<dbReference type="GeneID" id="61564245"/>
<reference evidence="3" key="1">
    <citation type="submission" date="2021-05" db="EMBL/GenBank/DDBJ databases">
        <title>Infant gut strain persistence is associated with maternal origin, phylogeny, and functional potential including surface adhesion and iron acquisition.</title>
        <authorList>
            <person name="Lou Y.C."/>
        </authorList>
    </citation>
    <scope>NUCLEOTIDE SEQUENCE</scope>
    <source>
        <strain evidence="3">L3_122_031G1_dasL3_122_031G1_maxbin2.maxbin.025s ta_sub</strain>
    </source>
</reference>
<sequence>MKQQDWIDFFQAVNGRNPSIQEMAEAAQKGEFVRESSKKHKQSIEANKPEEIVETKEPLAPVEATKTDETIETTPSKEVTESVEPSVEIYDVAEEPLVDSSIDERQTFQTPNLGQEAPTANSQEQINPIQDTTNKPLNSFADQANTSFPQTNTPLNEPWKEPEKKSRTNLIMIAIATIPVILWALGLFLLGVVGDDFSMGLGLALWTLIVGLPVIIIDILPALLNKTDKKWLIFVLSILLNWTFIGWIILLIISINTNKEAERIKQQQMMMQMSGKQGSSDMFNPFH</sequence>
<dbReference type="EMBL" id="JAHAGS010000056">
    <property type="protein sequence ID" value="MBS6097559.1"/>
    <property type="molecule type" value="Genomic_DNA"/>
</dbReference>
<evidence type="ECO:0000256" key="1">
    <source>
        <dbReference type="SAM" id="MobiDB-lite"/>
    </source>
</evidence>
<feature type="region of interest" description="Disordered" evidence="1">
    <location>
        <begin position="33"/>
        <end position="84"/>
    </location>
</feature>
<dbReference type="Proteomes" id="UP000703822">
    <property type="component" value="Unassembled WGS sequence"/>
</dbReference>
<feature type="transmembrane region" description="Helical" evidence="2">
    <location>
        <begin position="170"/>
        <end position="191"/>
    </location>
</feature>
<dbReference type="EMBL" id="JAUJGC010000027">
    <property type="protein sequence ID" value="MDN5269732.1"/>
    <property type="molecule type" value="Genomic_DNA"/>
</dbReference>
<comment type="caution">
    <text evidence="3">The sequence shown here is derived from an EMBL/GenBank/DDBJ whole genome shotgun (WGS) entry which is preliminary data.</text>
</comment>
<evidence type="ECO:0000313" key="4">
    <source>
        <dbReference type="EMBL" id="MDN5269732.1"/>
    </source>
</evidence>
<feature type="compositionally biased region" description="Polar residues" evidence="1">
    <location>
        <begin position="129"/>
        <end position="155"/>
    </location>
</feature>
<dbReference type="InterPro" id="IPR016410">
    <property type="entry name" value="Phage_imm"/>
</dbReference>
<keyword evidence="2" id="KW-0472">Membrane</keyword>
<dbReference type="RefSeq" id="WP_003095111.1">
    <property type="nucleotide sequence ID" value="NZ_CAUFED010000030.1"/>
</dbReference>
<keyword evidence="2" id="KW-1133">Transmembrane helix</keyword>
<feature type="transmembrane region" description="Helical" evidence="2">
    <location>
        <begin position="203"/>
        <end position="224"/>
    </location>
</feature>
<gene>
    <name evidence="3" type="ORF">KH901_03665</name>
    <name evidence="4" type="ORF">QY913_06270</name>
</gene>
<feature type="compositionally biased region" description="Basic and acidic residues" evidence="1">
    <location>
        <begin position="47"/>
        <end position="57"/>
    </location>
</feature>
<reference evidence="4" key="2">
    <citation type="submission" date="2023-07" db="EMBL/GenBank/DDBJ databases">
        <title>SVep1, a Temperate Phage of Human Oral Commensal Streptococcus vestibularis.</title>
        <authorList>
            <person name="Wu M."/>
            <person name="Zhu Y."/>
            <person name="Li Y."/>
        </authorList>
    </citation>
    <scope>NUCLEOTIDE SEQUENCE</scope>
    <source>
        <strain evidence="4">SVE8</strain>
    </source>
</reference>
<proteinExistence type="predicted"/>